<keyword evidence="2 4" id="KW-0413">Isomerase</keyword>
<dbReference type="GeneID" id="82536332"/>
<sequence>MKAYRVYQVDSFTKNRFYGNPAGVVLNADGLSEIQMQQIARELNNSETAFILSPTASHYDIEVRFFTPTKEVPICGHATIAAHYIRALEQGKIGKVLQKTKAGILPVDITQENNDFNITMTQGKPQVEKPLDESITSKIIEALGIQPQDIREDCPIAIASTEHSKIMIGIKENKLLNAMKPNLENLSVLSAKIHCNGFYLFTLHFDTNPLVRGRMFAPAIGIAEDPVTGNANGALGAYLVHYGIVKHLEIQNNLSFAILQGEAIKRTGGMRVNVEIQNGKPILVRITGQAIVCFKTEIYI</sequence>
<dbReference type="RefSeq" id="WP_115552184.1">
    <property type="nucleotide sequence ID" value="NZ_CAOUCM010000001.1"/>
</dbReference>
<dbReference type="NCBIfam" id="NF007625">
    <property type="entry name" value="PRK10281.1"/>
    <property type="match status" value="1"/>
</dbReference>
<name>A0A3D8I9E4_9HELI</name>
<gene>
    <name evidence="4" type="ORF">CQA43_08570</name>
</gene>
<dbReference type="NCBIfam" id="TIGR00654">
    <property type="entry name" value="PhzF_family"/>
    <property type="match status" value="1"/>
</dbReference>
<evidence type="ECO:0000313" key="5">
    <source>
        <dbReference type="Proteomes" id="UP000256650"/>
    </source>
</evidence>
<dbReference type="OrthoDB" id="9788221at2"/>
<evidence type="ECO:0000256" key="3">
    <source>
        <dbReference type="PIRSR" id="PIRSR016184-1"/>
    </source>
</evidence>
<dbReference type="Proteomes" id="UP000256650">
    <property type="component" value="Unassembled WGS sequence"/>
</dbReference>
<evidence type="ECO:0000256" key="1">
    <source>
        <dbReference type="ARBA" id="ARBA00008270"/>
    </source>
</evidence>
<dbReference type="AlphaFoldDB" id="A0A3D8I9E4"/>
<comment type="caution">
    <text evidence="4">The sequence shown here is derived from an EMBL/GenBank/DDBJ whole genome shotgun (WGS) entry which is preliminary data.</text>
</comment>
<proteinExistence type="inferred from homology"/>
<dbReference type="PIRSF" id="PIRSF016184">
    <property type="entry name" value="PhzC_PhzF"/>
    <property type="match status" value="1"/>
</dbReference>
<dbReference type="GO" id="GO:0016853">
    <property type="term" value="F:isomerase activity"/>
    <property type="evidence" value="ECO:0007669"/>
    <property type="project" value="UniProtKB-KW"/>
</dbReference>
<keyword evidence="5" id="KW-1185">Reference proteome</keyword>
<dbReference type="PANTHER" id="PTHR13774:SF39">
    <property type="entry name" value="BIOSYNTHESIS PROTEIN, PUTATIVE-RELATED"/>
    <property type="match status" value="1"/>
</dbReference>
<dbReference type="InterPro" id="IPR003719">
    <property type="entry name" value="Phenazine_PhzF-like"/>
</dbReference>
<reference evidence="4 5" key="1">
    <citation type="submission" date="2018-04" db="EMBL/GenBank/DDBJ databases">
        <title>Novel Campyloabacter and Helicobacter Species and Strains.</title>
        <authorList>
            <person name="Mannion A.J."/>
            <person name="Shen Z."/>
            <person name="Fox J.G."/>
        </authorList>
    </citation>
    <scope>NUCLEOTIDE SEQUENCE [LARGE SCALE GENOMIC DNA]</scope>
    <source>
        <strain evidence="4 5">MIT 99-5101</strain>
    </source>
</reference>
<evidence type="ECO:0000313" key="4">
    <source>
        <dbReference type="EMBL" id="RDU61769.1"/>
    </source>
</evidence>
<comment type="similarity">
    <text evidence="1">Belongs to the PhzF family.</text>
</comment>
<dbReference type="SUPFAM" id="SSF54506">
    <property type="entry name" value="Diaminopimelate epimerase-like"/>
    <property type="match status" value="1"/>
</dbReference>
<dbReference type="PANTHER" id="PTHR13774">
    <property type="entry name" value="PHENAZINE BIOSYNTHESIS PROTEIN"/>
    <property type="match status" value="1"/>
</dbReference>
<dbReference type="EMBL" id="NXLS01000011">
    <property type="protein sequence ID" value="RDU61769.1"/>
    <property type="molecule type" value="Genomic_DNA"/>
</dbReference>
<evidence type="ECO:0000256" key="2">
    <source>
        <dbReference type="ARBA" id="ARBA00023235"/>
    </source>
</evidence>
<accession>A0A3D8I9E4</accession>
<feature type="active site" evidence="3">
    <location>
        <position position="47"/>
    </location>
</feature>
<protein>
    <submittedName>
        <fullName evidence="4">PhzF family isomerase</fullName>
    </submittedName>
</protein>
<dbReference type="Pfam" id="PF02567">
    <property type="entry name" value="PhzC-PhzF"/>
    <property type="match status" value="1"/>
</dbReference>
<dbReference type="Gene3D" id="3.10.310.10">
    <property type="entry name" value="Diaminopimelate Epimerase, Chain A, domain 1"/>
    <property type="match status" value="2"/>
</dbReference>
<dbReference type="GO" id="GO:0005737">
    <property type="term" value="C:cytoplasm"/>
    <property type="evidence" value="ECO:0007669"/>
    <property type="project" value="TreeGrafter"/>
</dbReference>
<organism evidence="4 5">
    <name type="scientific">Helicobacter ganmani</name>
    <dbReference type="NCBI Taxonomy" id="60246"/>
    <lineage>
        <taxon>Bacteria</taxon>
        <taxon>Pseudomonadati</taxon>
        <taxon>Campylobacterota</taxon>
        <taxon>Epsilonproteobacteria</taxon>
        <taxon>Campylobacterales</taxon>
        <taxon>Helicobacteraceae</taxon>
        <taxon>Helicobacter</taxon>
    </lineage>
</organism>